<feature type="compositionally biased region" description="Basic and acidic residues" evidence="2">
    <location>
        <begin position="1"/>
        <end position="15"/>
    </location>
</feature>
<comment type="similarity">
    <text evidence="1">Belongs to the glycosyl hydrolase 79 family.</text>
</comment>
<comment type="caution">
    <text evidence="3">The sequence shown here is derived from an EMBL/GenBank/DDBJ whole genome shotgun (WGS) entry which is preliminary data.</text>
</comment>
<dbReference type="GO" id="GO:0009505">
    <property type="term" value="C:plant-type cell wall"/>
    <property type="evidence" value="ECO:0007669"/>
    <property type="project" value="TreeGrafter"/>
</dbReference>
<dbReference type="SUPFAM" id="SSF51445">
    <property type="entry name" value="(Trans)glycosidases"/>
    <property type="match status" value="1"/>
</dbReference>
<evidence type="ECO:0000313" key="3">
    <source>
        <dbReference type="EMBL" id="KAG2376951.1"/>
    </source>
</evidence>
<proteinExistence type="inferred from homology"/>
<dbReference type="Gene3D" id="3.20.20.80">
    <property type="entry name" value="Glycosidases"/>
    <property type="match status" value="2"/>
</dbReference>
<evidence type="ECO:0000256" key="1">
    <source>
        <dbReference type="ARBA" id="ARBA00009800"/>
    </source>
</evidence>
<feature type="compositionally biased region" description="Polar residues" evidence="2">
    <location>
        <begin position="51"/>
        <end position="62"/>
    </location>
</feature>
<dbReference type="AlphaFoldDB" id="A0A8T0JM10"/>
<sequence>MKHTYSKEITKRENSPEPTPETSSNDDHADPTKSNQEDLSHSGFSPVSIPPNLNSPVLRGSVSNSTAPDLELTVESTGNGKKFTFRCPCGKAHEILLSGNDHYYKLDLYNSILINAVKAFNPLRIRLGGSLEDQIVYQFGEQEKCPVMEKQSDGLFGFSKGCLPRKRWDEVNEFLNKTGAKFTFGLNALIGKENSKEDKENWVGDWDPTNALSLMEYSISKGYKIDSYELGNELCSGGVAAKIDSVQYAKDITQLRNLVNMLYQNANTRPKVLGPAESVNVFTPRAGAWVGESGGAYNSGGKDVSNTFVDGFWYLDQLGMTAAFNHKVYCRQALIGGNYAMLNTTTFIPNPDYYGALLWHRLMGRNVLSVSHEGSSFLRVYGHCSKKGHGITVLLINMSNSTTFRVSLVNDMNTDKEVGSSDAMREEYHLTPKDGNIQSEVVLLNGTPLKLTQSLDIPEMNPKLVDPSSTVKVKPHSIVFVYSKSFHAPACS</sequence>
<protein>
    <submittedName>
        <fullName evidence="3">Heparanase-like protein</fullName>
    </submittedName>
</protein>
<dbReference type="Proteomes" id="UP000743370">
    <property type="component" value="Unassembled WGS sequence"/>
</dbReference>
<organism evidence="3 4">
    <name type="scientific">Phaseolus angularis</name>
    <name type="common">Azuki bean</name>
    <name type="synonym">Vigna angularis</name>
    <dbReference type="NCBI Taxonomy" id="3914"/>
    <lineage>
        <taxon>Eukaryota</taxon>
        <taxon>Viridiplantae</taxon>
        <taxon>Streptophyta</taxon>
        <taxon>Embryophyta</taxon>
        <taxon>Tracheophyta</taxon>
        <taxon>Spermatophyta</taxon>
        <taxon>Magnoliopsida</taxon>
        <taxon>eudicotyledons</taxon>
        <taxon>Gunneridae</taxon>
        <taxon>Pentapetalae</taxon>
        <taxon>rosids</taxon>
        <taxon>fabids</taxon>
        <taxon>Fabales</taxon>
        <taxon>Fabaceae</taxon>
        <taxon>Papilionoideae</taxon>
        <taxon>50 kb inversion clade</taxon>
        <taxon>NPAAA clade</taxon>
        <taxon>indigoferoid/millettioid clade</taxon>
        <taxon>Phaseoleae</taxon>
        <taxon>Vigna</taxon>
    </lineage>
</organism>
<dbReference type="GO" id="GO:0004566">
    <property type="term" value="F:beta-glucuronidase activity"/>
    <property type="evidence" value="ECO:0007669"/>
    <property type="project" value="TreeGrafter"/>
</dbReference>
<name>A0A8T0JM10_PHAAN</name>
<gene>
    <name evidence="3" type="ORF">HKW66_Vig0175240</name>
</gene>
<dbReference type="GO" id="GO:0016020">
    <property type="term" value="C:membrane"/>
    <property type="evidence" value="ECO:0007669"/>
    <property type="project" value="InterPro"/>
</dbReference>
<accession>A0A8T0JM10</accession>
<dbReference type="PANTHER" id="PTHR14363:SF13">
    <property type="entry name" value="OS07G0598400 PROTEIN"/>
    <property type="match status" value="1"/>
</dbReference>
<dbReference type="InterPro" id="IPR005199">
    <property type="entry name" value="Glyco_hydro_79"/>
</dbReference>
<dbReference type="Pfam" id="PF03662">
    <property type="entry name" value="Glyco_hydro_79n"/>
    <property type="match status" value="2"/>
</dbReference>
<feature type="region of interest" description="Disordered" evidence="2">
    <location>
        <begin position="1"/>
        <end position="62"/>
    </location>
</feature>
<feature type="compositionally biased region" description="Basic and acidic residues" evidence="2">
    <location>
        <begin position="25"/>
        <end position="40"/>
    </location>
</feature>
<dbReference type="EMBL" id="JABFOF010000010">
    <property type="protein sequence ID" value="KAG2376951.1"/>
    <property type="molecule type" value="Genomic_DNA"/>
</dbReference>
<dbReference type="PANTHER" id="PTHR14363">
    <property type="entry name" value="HEPARANASE-RELATED"/>
    <property type="match status" value="1"/>
</dbReference>
<evidence type="ECO:0000313" key="4">
    <source>
        <dbReference type="Proteomes" id="UP000743370"/>
    </source>
</evidence>
<evidence type="ECO:0000256" key="2">
    <source>
        <dbReference type="SAM" id="MobiDB-lite"/>
    </source>
</evidence>
<dbReference type="InterPro" id="IPR017853">
    <property type="entry name" value="GH"/>
</dbReference>
<reference evidence="3 4" key="1">
    <citation type="submission" date="2020-05" db="EMBL/GenBank/DDBJ databases">
        <title>Vigna angularis (adzuki bean) Var. LongXiaoDou No. 4 denovo assembly.</title>
        <authorList>
            <person name="Xiang H."/>
        </authorList>
    </citation>
    <scope>NUCLEOTIDE SEQUENCE [LARGE SCALE GENOMIC DNA]</scope>
    <source>
        <tissue evidence="3">Leaf</tissue>
    </source>
</reference>